<accession>A0A812VEU6</accession>
<keyword evidence="4" id="KW-1185">Reference proteome</keyword>
<dbReference type="EMBL" id="CAJNIZ010042765">
    <property type="protein sequence ID" value="CAE7637093.1"/>
    <property type="molecule type" value="Genomic_DNA"/>
</dbReference>
<protein>
    <recommendedName>
        <fullName evidence="2">Protein kinase domain-containing protein</fullName>
    </recommendedName>
</protein>
<evidence type="ECO:0000259" key="2">
    <source>
        <dbReference type="PROSITE" id="PS50011"/>
    </source>
</evidence>
<organism evidence="3 4">
    <name type="scientific">Symbiodinium pilosum</name>
    <name type="common">Dinoflagellate</name>
    <dbReference type="NCBI Taxonomy" id="2952"/>
    <lineage>
        <taxon>Eukaryota</taxon>
        <taxon>Sar</taxon>
        <taxon>Alveolata</taxon>
        <taxon>Dinophyceae</taxon>
        <taxon>Suessiales</taxon>
        <taxon>Symbiodiniaceae</taxon>
        <taxon>Symbiodinium</taxon>
    </lineage>
</organism>
<feature type="compositionally biased region" description="Basic and acidic residues" evidence="1">
    <location>
        <begin position="297"/>
        <end position="307"/>
    </location>
</feature>
<dbReference type="PROSITE" id="PS50011">
    <property type="entry name" value="PROTEIN_KINASE_DOM"/>
    <property type="match status" value="1"/>
</dbReference>
<feature type="domain" description="Protein kinase" evidence="2">
    <location>
        <begin position="1"/>
        <end position="315"/>
    </location>
</feature>
<feature type="region of interest" description="Disordered" evidence="1">
    <location>
        <begin position="297"/>
        <end position="376"/>
    </location>
</feature>
<evidence type="ECO:0000313" key="3">
    <source>
        <dbReference type="EMBL" id="CAE7637093.1"/>
    </source>
</evidence>
<dbReference type="InterPro" id="IPR000719">
    <property type="entry name" value="Prot_kinase_dom"/>
</dbReference>
<gene>
    <name evidence="3" type="ORF">SPIL2461_LOCUS16814</name>
</gene>
<dbReference type="AlphaFoldDB" id="A0A812VEU6"/>
<evidence type="ECO:0000313" key="4">
    <source>
        <dbReference type="Proteomes" id="UP000649617"/>
    </source>
</evidence>
<comment type="caution">
    <text evidence="3">The sequence shown here is derived from an EMBL/GenBank/DDBJ whole genome shotgun (WGS) entry which is preliminary data.</text>
</comment>
<proteinExistence type="predicted"/>
<dbReference type="GO" id="GO:0004672">
    <property type="term" value="F:protein kinase activity"/>
    <property type="evidence" value="ECO:0007669"/>
    <property type="project" value="InterPro"/>
</dbReference>
<dbReference type="PANTHER" id="PTHR44305">
    <property type="entry name" value="SI:DKEY-192D15.2-RELATED"/>
    <property type="match status" value="1"/>
</dbReference>
<dbReference type="Gene3D" id="1.10.510.10">
    <property type="entry name" value="Transferase(Phosphotransferase) domain 1"/>
    <property type="match status" value="1"/>
</dbReference>
<sequence length="565" mass="62372">MAAQETESLGSKGWRVRLAMSRLAGEPLALVLRCHKQTSLNALPAKDALRLLAEPCRVASELLAQLGPALQELSRYVYHRDVNPRNILVDHVNSPGQTTFGLVDFGMAVDTQKWLGPLGGSKEDGAWRHVEVGGDCRYWPLSSWVMFMRGPQDLHPGSPLRAEYQTGLDLHALGITALQVLMEMSPLLPVETMGSAEHRRLLCTYRNLQNAWFRYWEDVSTFWGSLMKCFSSGGNWMILKASCIETGLDKVLSGRLADLRGTLEEMGLAATHLSEGKGGQQMEVLVRTLLTLLSNADEEHGRERPSELPKQQPRVSQPCAYGQHGQRASQPQAPEHAQTQPQTQQTHAMQSQQSQQSQLQHVPSVHSAHQCKPPHVQPQPLLQQIYQQAQQRQRQWQACSQHERIIQEPYQSMLSDRHKPPGFEDVKLADTRTPRSSLTNTGSSLTVRCTGPLLDTSTPCACAGTWSSSVLRQRSASPLLRRPCRSGAQSPSQYQGPIWTKLAAQECIRLTSTGYMCSTATTPGNMQRDVGLAGINMPNHGGSWATPGRSNPGPCYSGEVLFKGA</sequence>
<name>A0A812VEU6_SYMPI</name>
<dbReference type="InterPro" id="IPR053083">
    <property type="entry name" value="TF_kinase-domain_protein"/>
</dbReference>
<dbReference type="SUPFAM" id="SSF56112">
    <property type="entry name" value="Protein kinase-like (PK-like)"/>
    <property type="match status" value="1"/>
</dbReference>
<feature type="compositionally biased region" description="Low complexity" evidence="1">
    <location>
        <begin position="330"/>
        <end position="361"/>
    </location>
</feature>
<reference evidence="3" key="1">
    <citation type="submission" date="2021-02" db="EMBL/GenBank/DDBJ databases">
        <authorList>
            <person name="Dougan E. K."/>
            <person name="Rhodes N."/>
            <person name="Thang M."/>
            <person name="Chan C."/>
        </authorList>
    </citation>
    <scope>NUCLEOTIDE SEQUENCE</scope>
</reference>
<dbReference type="Proteomes" id="UP000649617">
    <property type="component" value="Unassembled WGS sequence"/>
</dbReference>
<dbReference type="OrthoDB" id="418152at2759"/>
<dbReference type="InterPro" id="IPR011009">
    <property type="entry name" value="Kinase-like_dom_sf"/>
</dbReference>
<dbReference type="GO" id="GO:0005524">
    <property type="term" value="F:ATP binding"/>
    <property type="evidence" value="ECO:0007669"/>
    <property type="project" value="InterPro"/>
</dbReference>
<evidence type="ECO:0000256" key="1">
    <source>
        <dbReference type="SAM" id="MobiDB-lite"/>
    </source>
</evidence>